<keyword evidence="2" id="KW-1185">Reference proteome</keyword>
<sequence length="159" mass="17757">MTFSNSFGIRCVGNAAFYASKNESAFLGCCTIDPDTTDDGRCPDDKMRPATFDPAAYSEIMAQECIGNDDTILWGRITGEAFIEAFHNDNNNNEDICAGVCGDKCDECDIDALRFGDCRERRQWPSKDPSSYCCWNRDWNCSRHHGRGSDDILVDAPQI</sequence>
<comment type="caution">
    <text evidence="1">The sequence shown here is derived from an EMBL/GenBank/DDBJ whole genome shotgun (WGS) entry which is preliminary data.</text>
</comment>
<dbReference type="KEGG" id="amus:LMH87_007729"/>
<dbReference type="RefSeq" id="XP_056057589.1">
    <property type="nucleotide sequence ID" value="XM_056198822.1"/>
</dbReference>
<dbReference type="GeneID" id="80894888"/>
<accession>A0A9W8QJE9</accession>
<dbReference type="AlphaFoldDB" id="A0A9W8QJE9"/>
<name>A0A9W8QJE9_AKAMU</name>
<protein>
    <submittedName>
        <fullName evidence="1">Uncharacterized protein</fullName>
    </submittedName>
</protein>
<organism evidence="1 2">
    <name type="scientific">Akanthomyces muscarius</name>
    <name type="common">Entomopathogenic fungus</name>
    <name type="synonym">Lecanicillium muscarium</name>
    <dbReference type="NCBI Taxonomy" id="2231603"/>
    <lineage>
        <taxon>Eukaryota</taxon>
        <taxon>Fungi</taxon>
        <taxon>Dikarya</taxon>
        <taxon>Ascomycota</taxon>
        <taxon>Pezizomycotina</taxon>
        <taxon>Sordariomycetes</taxon>
        <taxon>Hypocreomycetidae</taxon>
        <taxon>Hypocreales</taxon>
        <taxon>Cordycipitaceae</taxon>
        <taxon>Akanthomyces</taxon>
    </lineage>
</organism>
<evidence type="ECO:0000313" key="1">
    <source>
        <dbReference type="EMBL" id="KAJ4159784.1"/>
    </source>
</evidence>
<evidence type="ECO:0000313" key="2">
    <source>
        <dbReference type="Proteomes" id="UP001144673"/>
    </source>
</evidence>
<gene>
    <name evidence="1" type="ORF">LMH87_007729</name>
</gene>
<dbReference type="Proteomes" id="UP001144673">
    <property type="component" value="Unassembled WGS sequence"/>
</dbReference>
<dbReference type="EMBL" id="JAJHUN010000003">
    <property type="protein sequence ID" value="KAJ4159784.1"/>
    <property type="molecule type" value="Genomic_DNA"/>
</dbReference>
<reference evidence="1" key="1">
    <citation type="journal article" date="2023" name="Access Microbiol">
        <title>De-novo genome assembly for Akanthomyces muscarius, a biocontrol agent of insect agricultural pests.</title>
        <authorList>
            <person name="Erdos Z."/>
            <person name="Studholme D.J."/>
            <person name="Raymond B."/>
            <person name="Sharma M."/>
        </authorList>
    </citation>
    <scope>NUCLEOTIDE SEQUENCE</scope>
    <source>
        <strain evidence="1">Ve6</strain>
    </source>
</reference>
<proteinExistence type="predicted"/>